<dbReference type="GO" id="GO:0004144">
    <property type="term" value="F:diacylglycerol O-acyltransferase activity"/>
    <property type="evidence" value="ECO:0007669"/>
    <property type="project" value="TreeGrafter"/>
</dbReference>
<evidence type="ECO:0000256" key="5">
    <source>
        <dbReference type="ARBA" id="ARBA00022692"/>
    </source>
</evidence>
<evidence type="ECO:0000256" key="10">
    <source>
        <dbReference type="ARBA" id="ARBA00023315"/>
    </source>
</evidence>
<evidence type="ECO:0000256" key="8">
    <source>
        <dbReference type="ARBA" id="ARBA00023098"/>
    </source>
</evidence>
<evidence type="ECO:0000256" key="1">
    <source>
        <dbReference type="ARBA" id="ARBA00004477"/>
    </source>
</evidence>
<dbReference type="PANTHER" id="PTHR12317">
    <property type="entry name" value="DIACYLGLYCEROL O-ACYLTRANSFERASE"/>
    <property type="match status" value="1"/>
</dbReference>
<dbReference type="GO" id="GO:0019432">
    <property type="term" value="P:triglyceride biosynthetic process"/>
    <property type="evidence" value="ECO:0007669"/>
    <property type="project" value="TreeGrafter"/>
</dbReference>
<feature type="transmembrane region" description="Helical" evidence="11">
    <location>
        <begin position="27"/>
        <end position="50"/>
    </location>
</feature>
<dbReference type="Pfam" id="PF03982">
    <property type="entry name" value="DAGAT"/>
    <property type="match status" value="1"/>
</dbReference>
<evidence type="ECO:0000256" key="3">
    <source>
        <dbReference type="ARBA" id="ARBA00022516"/>
    </source>
</evidence>
<comment type="subcellular location">
    <subcellularLocation>
        <location evidence="1 11">Endoplasmic reticulum membrane</location>
        <topology evidence="1 11">Multi-pass membrane protein</topology>
    </subcellularLocation>
</comment>
<comment type="caution">
    <text evidence="11">Lacks conserved residue(s) required for the propagation of feature annotation.</text>
</comment>
<dbReference type="InterPro" id="IPR007130">
    <property type="entry name" value="DAGAT"/>
</dbReference>
<dbReference type="CDD" id="cd07987">
    <property type="entry name" value="LPLAT_MGAT-like"/>
    <property type="match status" value="1"/>
</dbReference>
<reference evidence="12 13" key="1">
    <citation type="journal article" date="2017" name="Nat. Ecol. Evol.">
        <title>Scallop genome provides insights into evolution of bilaterian karyotype and development.</title>
        <authorList>
            <person name="Wang S."/>
            <person name="Zhang J."/>
            <person name="Jiao W."/>
            <person name="Li J."/>
            <person name="Xun X."/>
            <person name="Sun Y."/>
            <person name="Guo X."/>
            <person name="Huan P."/>
            <person name="Dong B."/>
            <person name="Zhang L."/>
            <person name="Hu X."/>
            <person name="Sun X."/>
            <person name="Wang J."/>
            <person name="Zhao C."/>
            <person name="Wang Y."/>
            <person name="Wang D."/>
            <person name="Huang X."/>
            <person name="Wang R."/>
            <person name="Lv J."/>
            <person name="Li Y."/>
            <person name="Zhang Z."/>
            <person name="Liu B."/>
            <person name="Lu W."/>
            <person name="Hui Y."/>
            <person name="Liang J."/>
            <person name="Zhou Z."/>
            <person name="Hou R."/>
            <person name="Li X."/>
            <person name="Liu Y."/>
            <person name="Li H."/>
            <person name="Ning X."/>
            <person name="Lin Y."/>
            <person name="Zhao L."/>
            <person name="Xing Q."/>
            <person name="Dou J."/>
            <person name="Li Y."/>
            <person name="Mao J."/>
            <person name="Guo H."/>
            <person name="Dou H."/>
            <person name="Li T."/>
            <person name="Mu C."/>
            <person name="Jiang W."/>
            <person name="Fu Q."/>
            <person name="Fu X."/>
            <person name="Miao Y."/>
            <person name="Liu J."/>
            <person name="Yu Q."/>
            <person name="Li R."/>
            <person name="Liao H."/>
            <person name="Li X."/>
            <person name="Kong Y."/>
            <person name="Jiang Z."/>
            <person name="Chourrout D."/>
            <person name="Li R."/>
            <person name="Bao Z."/>
        </authorList>
    </citation>
    <scope>NUCLEOTIDE SEQUENCE [LARGE SCALE GENOMIC DNA]</scope>
    <source>
        <strain evidence="12 13">PY_sf001</strain>
    </source>
</reference>
<keyword evidence="9 11" id="KW-0472">Membrane</keyword>
<dbReference type="PANTHER" id="PTHR12317:SF79">
    <property type="entry name" value="ACYLTRANSFERASE"/>
    <property type="match status" value="1"/>
</dbReference>
<evidence type="ECO:0000256" key="2">
    <source>
        <dbReference type="ARBA" id="ARBA00005420"/>
    </source>
</evidence>
<dbReference type="Proteomes" id="UP000242188">
    <property type="component" value="Unassembled WGS sequence"/>
</dbReference>
<keyword evidence="13" id="KW-1185">Reference proteome</keyword>
<protein>
    <recommendedName>
        <fullName evidence="11">Acyltransferase</fullName>
        <ecNumber evidence="11">2.3.1.-</ecNumber>
    </recommendedName>
</protein>
<dbReference type="AlphaFoldDB" id="A0A210PW64"/>
<dbReference type="OrthoDB" id="264532at2759"/>
<keyword evidence="5 11" id="KW-0812">Transmembrane</keyword>
<comment type="similarity">
    <text evidence="2 11">Belongs to the diacylglycerol acyltransferase family.</text>
</comment>
<evidence type="ECO:0000256" key="7">
    <source>
        <dbReference type="ARBA" id="ARBA00022989"/>
    </source>
</evidence>
<dbReference type="GO" id="GO:0005789">
    <property type="term" value="C:endoplasmic reticulum membrane"/>
    <property type="evidence" value="ECO:0007669"/>
    <property type="project" value="UniProtKB-SubCell"/>
</dbReference>
<evidence type="ECO:0000313" key="12">
    <source>
        <dbReference type="EMBL" id="OWF40709.1"/>
    </source>
</evidence>
<keyword evidence="6 11" id="KW-0256">Endoplasmic reticulum</keyword>
<comment type="caution">
    <text evidence="12">The sequence shown here is derived from an EMBL/GenBank/DDBJ whole genome shotgun (WGS) entry which is preliminary data.</text>
</comment>
<name>A0A210PW64_MIZYE</name>
<dbReference type="EMBL" id="NEDP02005455">
    <property type="protein sequence ID" value="OWF40709.1"/>
    <property type="molecule type" value="Genomic_DNA"/>
</dbReference>
<evidence type="ECO:0000256" key="9">
    <source>
        <dbReference type="ARBA" id="ARBA00023136"/>
    </source>
</evidence>
<keyword evidence="3" id="KW-0444">Lipid biosynthesis</keyword>
<proteinExistence type="inferred from homology"/>
<evidence type="ECO:0000256" key="4">
    <source>
        <dbReference type="ARBA" id="ARBA00022679"/>
    </source>
</evidence>
<keyword evidence="4 11" id="KW-0808">Transferase</keyword>
<accession>A0A210PW64</accession>
<keyword evidence="7 11" id="KW-1133">Transmembrane helix</keyword>
<dbReference type="EC" id="2.3.1.-" evidence="11"/>
<keyword evidence="8" id="KW-0443">Lipid metabolism</keyword>
<gene>
    <name evidence="12" type="ORF">KP79_PYT22034</name>
</gene>
<evidence type="ECO:0000256" key="6">
    <source>
        <dbReference type="ARBA" id="ARBA00022824"/>
    </source>
</evidence>
<organism evidence="12 13">
    <name type="scientific">Mizuhopecten yessoensis</name>
    <name type="common">Japanese scallop</name>
    <name type="synonym">Patinopecten yessoensis</name>
    <dbReference type="NCBI Taxonomy" id="6573"/>
    <lineage>
        <taxon>Eukaryota</taxon>
        <taxon>Metazoa</taxon>
        <taxon>Spiralia</taxon>
        <taxon>Lophotrochozoa</taxon>
        <taxon>Mollusca</taxon>
        <taxon>Bivalvia</taxon>
        <taxon>Autobranchia</taxon>
        <taxon>Pteriomorphia</taxon>
        <taxon>Pectinida</taxon>
        <taxon>Pectinoidea</taxon>
        <taxon>Pectinidae</taxon>
        <taxon>Mizuhopecten</taxon>
    </lineage>
</organism>
<keyword evidence="10 12" id="KW-0012">Acyltransferase</keyword>
<dbReference type="STRING" id="6573.A0A210PW64"/>
<evidence type="ECO:0000313" key="13">
    <source>
        <dbReference type="Proteomes" id="UP000242188"/>
    </source>
</evidence>
<sequence>MDSAMVKIFGIEFAPLRVPFKRRIETLAVAQYTLCFLFLGFSCLFASVYILFFTQYYYLLLLYLVWMYYDRDIAERGGRRSDWVRSWRIWEHLKDYFPAKLVKTAELNPEKNYILGFHPHGIMSTSAFVHFASEGSGWSKMFPGITSFLLVLKGHFMFPVYRDYLMLSGTVAVTKSSMNFLMRENGTGNALVLVVGGALEALEAFPGRFNLKLNKRKGFIKLALETGTSLVPTFSFGELNLYQQMENPPGSFLRRLQNIMTSYFGFSPPIFHGRGVFNYTYGLIPYRQPINTVIGAPIDVEMVDQPNQSQIDQLHAKYLAALRQLFDTHKEKERERAHSDSSVKGEVA</sequence>
<evidence type="ECO:0000256" key="11">
    <source>
        <dbReference type="RuleBase" id="RU367023"/>
    </source>
</evidence>